<evidence type="ECO:0000256" key="2">
    <source>
        <dbReference type="ARBA" id="ARBA00022857"/>
    </source>
</evidence>
<dbReference type="InterPro" id="IPR051164">
    <property type="entry name" value="NmrA-like_oxidored"/>
</dbReference>
<gene>
    <name evidence="4" type="ORF">BDW42DRAFT_191350</name>
</gene>
<organism evidence="4 5">
    <name type="scientific">Aspergillus taichungensis</name>
    <dbReference type="NCBI Taxonomy" id="482145"/>
    <lineage>
        <taxon>Eukaryota</taxon>
        <taxon>Fungi</taxon>
        <taxon>Dikarya</taxon>
        <taxon>Ascomycota</taxon>
        <taxon>Pezizomycotina</taxon>
        <taxon>Eurotiomycetes</taxon>
        <taxon>Eurotiomycetidae</taxon>
        <taxon>Eurotiales</taxon>
        <taxon>Aspergillaceae</taxon>
        <taxon>Aspergillus</taxon>
        <taxon>Aspergillus subgen. Circumdati</taxon>
    </lineage>
</organism>
<dbReference type="SUPFAM" id="SSF51735">
    <property type="entry name" value="NAD(P)-binding Rossmann-fold domains"/>
    <property type="match status" value="1"/>
</dbReference>
<keyword evidence="2" id="KW-0521">NADP</keyword>
<keyword evidence="5" id="KW-1185">Reference proteome</keyword>
<evidence type="ECO:0000313" key="4">
    <source>
        <dbReference type="EMBL" id="PLN84742.1"/>
    </source>
</evidence>
<dbReference type="InterPro" id="IPR036291">
    <property type="entry name" value="NAD(P)-bd_dom_sf"/>
</dbReference>
<evidence type="ECO:0000259" key="3">
    <source>
        <dbReference type="Pfam" id="PF05368"/>
    </source>
</evidence>
<reference evidence="5" key="1">
    <citation type="submission" date="2017-12" db="EMBL/GenBank/DDBJ databases">
        <authorList>
            <consortium name="DOE Joint Genome Institute"/>
            <person name="Mondo S.J."/>
            <person name="Kjaerbolling I."/>
            <person name="Vesth T.C."/>
            <person name="Frisvad J.C."/>
            <person name="Nybo J.L."/>
            <person name="Theobald S."/>
            <person name="Kuo A."/>
            <person name="Bowyer P."/>
            <person name="Matsuda Y."/>
            <person name="Lyhne E.K."/>
            <person name="Kogle M.E."/>
            <person name="Clum A."/>
            <person name="Lipzen A."/>
            <person name="Salamov A."/>
            <person name="Ngan C.Y."/>
            <person name="Daum C."/>
            <person name="Chiniquy J."/>
            <person name="Barry K."/>
            <person name="LaButti K."/>
            <person name="Haridas S."/>
            <person name="Simmons B.A."/>
            <person name="Magnuson J.K."/>
            <person name="Mortensen U.H."/>
            <person name="Larsen T.O."/>
            <person name="Grigoriev I.V."/>
            <person name="Baker S.E."/>
            <person name="Andersen M.R."/>
            <person name="Nordberg H.P."/>
            <person name="Cantor M.N."/>
            <person name="Hua S.X."/>
        </authorList>
    </citation>
    <scope>NUCLEOTIDE SEQUENCE [LARGE SCALE GENOMIC DNA]</scope>
    <source>
        <strain evidence="5">IBT 19404</strain>
    </source>
</reference>
<dbReference type="Gene3D" id="3.40.50.720">
    <property type="entry name" value="NAD(P)-binding Rossmann-like Domain"/>
    <property type="match status" value="1"/>
</dbReference>
<dbReference type="CDD" id="cd05251">
    <property type="entry name" value="NmrA_like_SDR_a"/>
    <property type="match status" value="1"/>
</dbReference>
<comment type="similarity">
    <text evidence="1">Belongs to the NmrA-type oxidoreductase family.</text>
</comment>
<dbReference type="Gene3D" id="3.90.25.10">
    <property type="entry name" value="UDP-galactose 4-epimerase, domain 1"/>
    <property type="match status" value="1"/>
</dbReference>
<proteinExistence type="inferred from homology"/>
<dbReference type="AlphaFoldDB" id="A0A2J5I4E0"/>
<evidence type="ECO:0000313" key="5">
    <source>
        <dbReference type="Proteomes" id="UP000235023"/>
    </source>
</evidence>
<accession>A0A2J5I4E0</accession>
<dbReference type="OrthoDB" id="300709at2759"/>
<name>A0A2J5I4E0_9EURO</name>
<dbReference type="GO" id="GO:0005634">
    <property type="term" value="C:nucleus"/>
    <property type="evidence" value="ECO:0007669"/>
    <property type="project" value="TreeGrafter"/>
</dbReference>
<sequence length="345" mass="37196">MTAPKTVAVFGATGSQGGAVVRSLLDNQSKCFAVRAITRDPQSQKSKDLAALGAEVVRADGWNVAEMAAALEGCWAAFVNTNSDDPIFANKESPTEFDLGKSIIDSLVAANVRHIVYSSFASAAELTRGKLFIRPMDLKNQILQYAKSTAHFDSVCPIYAAWYYEQFLDKATATVFGGFPYTLDSDGYMTFNAPRWGDDEKPSFVSITRDFGDLVHGILLSPESWNGKPVAAASDVQTFEQLVETFQTATGHPSRYIPMASWKDFGRGIPELDEHRLLFAFTQLTGGRYFGDVPTSTETAAALKRVGAEARGKDGAEASLLPLGKWFAEKFGVGSGASACVDGGH</sequence>
<evidence type="ECO:0000256" key="1">
    <source>
        <dbReference type="ARBA" id="ARBA00006328"/>
    </source>
</evidence>
<dbReference type="Proteomes" id="UP000235023">
    <property type="component" value="Unassembled WGS sequence"/>
</dbReference>
<dbReference type="InterPro" id="IPR008030">
    <property type="entry name" value="NmrA-like"/>
</dbReference>
<feature type="domain" description="NmrA-like" evidence="3">
    <location>
        <begin position="5"/>
        <end position="259"/>
    </location>
</feature>
<dbReference type="PANTHER" id="PTHR42748:SF7">
    <property type="entry name" value="NMRA LIKE REDOX SENSOR 1-RELATED"/>
    <property type="match status" value="1"/>
</dbReference>
<dbReference type="EMBL" id="KZ559509">
    <property type="protein sequence ID" value="PLN84742.1"/>
    <property type="molecule type" value="Genomic_DNA"/>
</dbReference>
<dbReference type="PANTHER" id="PTHR42748">
    <property type="entry name" value="NITROGEN METABOLITE REPRESSION PROTEIN NMRA FAMILY MEMBER"/>
    <property type="match status" value="1"/>
</dbReference>
<dbReference type="Pfam" id="PF05368">
    <property type="entry name" value="NmrA"/>
    <property type="match status" value="1"/>
</dbReference>
<protein>
    <submittedName>
        <fullName evidence="4">NmrA-like family protein</fullName>
    </submittedName>
</protein>